<sequence>MEMLWLVLILVAVSFMINILTVFMQKIIDVNCDEHQKGLAKEITTSVLKFQRFNSTLLPLAALFYVFMDRYYVGIILMGLVVTMQVISLIRIIIKAKQNNIPLKIVNSKKD</sequence>
<protein>
    <submittedName>
        <fullName evidence="2">Uncharacterized protein</fullName>
    </submittedName>
</protein>
<dbReference type="EMBL" id="CP158367">
    <property type="protein sequence ID" value="XBX76033.1"/>
    <property type="molecule type" value="Genomic_DNA"/>
</dbReference>
<proteinExistence type="predicted"/>
<dbReference type="RefSeq" id="WP_350344768.1">
    <property type="nucleotide sequence ID" value="NZ_CP158367.1"/>
</dbReference>
<keyword evidence="1" id="KW-1133">Transmembrane helix</keyword>
<reference evidence="2" key="1">
    <citation type="journal article" date="2013" name="Extremophiles">
        <title>Proteinivorax tanatarense gen. nov., sp. nov., an anaerobic, haloalkaliphilic, proteolytic bacterium isolated from a decaying algal bloom, and proposal of Proteinivoraceae fam. nov.</title>
        <authorList>
            <person name="Kevbrin V."/>
            <person name="Boltyanskaya Y."/>
            <person name="Zhilina T."/>
            <person name="Kolganova T."/>
            <person name="Lavrentjeva E."/>
            <person name="Kuznetsov B."/>
        </authorList>
    </citation>
    <scope>NUCLEOTIDE SEQUENCE</scope>
    <source>
        <strain evidence="2">Z-910T</strain>
    </source>
</reference>
<reference evidence="2" key="2">
    <citation type="submission" date="2024-06" db="EMBL/GenBank/DDBJ databases">
        <authorList>
            <person name="Petrova K.O."/>
            <person name="Toshchakov S.V."/>
            <person name="Boltjanskaja Y.V."/>
            <person name="Kevbrin V."/>
        </authorList>
    </citation>
    <scope>NUCLEOTIDE SEQUENCE</scope>
    <source>
        <strain evidence="2">Z-910T</strain>
    </source>
</reference>
<evidence type="ECO:0000256" key="1">
    <source>
        <dbReference type="SAM" id="Phobius"/>
    </source>
</evidence>
<organism evidence="2">
    <name type="scientific">Proteinivorax tanatarense</name>
    <dbReference type="NCBI Taxonomy" id="1260629"/>
    <lineage>
        <taxon>Bacteria</taxon>
        <taxon>Bacillati</taxon>
        <taxon>Bacillota</taxon>
        <taxon>Clostridia</taxon>
        <taxon>Eubacteriales</taxon>
        <taxon>Proteinivoracaceae</taxon>
        <taxon>Proteinivorax</taxon>
    </lineage>
</organism>
<gene>
    <name evidence="2" type="ORF">PRVXT_001205</name>
</gene>
<dbReference type="AlphaFoldDB" id="A0AAU7VQD6"/>
<keyword evidence="1" id="KW-0812">Transmembrane</keyword>
<feature type="transmembrane region" description="Helical" evidence="1">
    <location>
        <begin position="71"/>
        <end position="94"/>
    </location>
</feature>
<evidence type="ECO:0000313" key="2">
    <source>
        <dbReference type="EMBL" id="XBX76033.1"/>
    </source>
</evidence>
<name>A0AAU7VQD6_9FIRM</name>
<accession>A0AAU7VQD6</accession>
<keyword evidence="1" id="KW-0472">Membrane</keyword>